<feature type="transmembrane region" description="Helical" evidence="1">
    <location>
        <begin position="346"/>
        <end position="372"/>
    </location>
</feature>
<keyword evidence="3" id="KW-1185">Reference proteome</keyword>
<feature type="transmembrane region" description="Helical" evidence="1">
    <location>
        <begin position="142"/>
        <end position="164"/>
    </location>
</feature>
<feature type="transmembrane region" description="Helical" evidence="1">
    <location>
        <begin position="451"/>
        <end position="470"/>
    </location>
</feature>
<feature type="transmembrane region" description="Helical" evidence="1">
    <location>
        <begin position="490"/>
        <end position="508"/>
    </location>
</feature>
<dbReference type="Proteomes" id="UP000772618">
    <property type="component" value="Unassembled WGS sequence"/>
</dbReference>
<comment type="caution">
    <text evidence="2">The sequence shown here is derived from an EMBL/GenBank/DDBJ whole genome shotgun (WGS) entry which is preliminary data.</text>
</comment>
<dbReference type="InterPro" id="IPR005625">
    <property type="entry name" value="PepSY-ass_TM"/>
</dbReference>
<evidence type="ECO:0000256" key="1">
    <source>
        <dbReference type="SAM" id="Phobius"/>
    </source>
</evidence>
<proteinExistence type="predicted"/>
<evidence type="ECO:0000313" key="2">
    <source>
        <dbReference type="EMBL" id="MBT1704753.1"/>
    </source>
</evidence>
<dbReference type="RefSeq" id="WP_254154709.1">
    <property type="nucleotide sequence ID" value="NZ_JAHESD010000038.1"/>
</dbReference>
<feature type="transmembrane region" description="Helical" evidence="1">
    <location>
        <begin position="12"/>
        <end position="36"/>
    </location>
</feature>
<keyword evidence="1" id="KW-0812">Transmembrane</keyword>
<evidence type="ECO:0000313" key="3">
    <source>
        <dbReference type="Proteomes" id="UP000772618"/>
    </source>
</evidence>
<name>A0ABS5VUN5_9BACT</name>
<dbReference type="Pfam" id="PF03929">
    <property type="entry name" value="PepSY_TM"/>
    <property type="match status" value="1"/>
</dbReference>
<feature type="transmembrane region" description="Helical" evidence="1">
    <location>
        <begin position="202"/>
        <end position="226"/>
    </location>
</feature>
<keyword evidence="1" id="KW-0472">Membrane</keyword>
<reference evidence="2 3" key="1">
    <citation type="submission" date="2021-05" db="EMBL/GenBank/DDBJ databases">
        <title>A Polyphasic approach of four new species of the genus Ohtaekwangia: Ohtaekwangia histidinii sp. nov., Ohtaekwangia cretensis sp. nov., Ohtaekwangia indiensis sp. nov., Ohtaekwangia reichenbachii sp. nov. from diverse environment.</title>
        <authorList>
            <person name="Octaviana S."/>
        </authorList>
    </citation>
    <scope>NUCLEOTIDE SEQUENCE [LARGE SCALE GENOMIC DNA]</scope>
    <source>
        <strain evidence="2 3">PWU20</strain>
    </source>
</reference>
<dbReference type="PANTHER" id="PTHR34219">
    <property type="entry name" value="IRON-REGULATED INNER MEMBRANE PROTEIN-RELATED"/>
    <property type="match status" value="1"/>
</dbReference>
<accession>A0ABS5VUN5</accession>
<keyword evidence="1" id="KW-1133">Transmembrane helix</keyword>
<gene>
    <name evidence="2" type="ORF">KK060_15770</name>
</gene>
<dbReference type="PANTHER" id="PTHR34219:SF4">
    <property type="entry name" value="PEPSY DOMAIN-CONTAINING PROTEIN"/>
    <property type="match status" value="1"/>
</dbReference>
<feature type="transmembrane region" description="Helical" evidence="1">
    <location>
        <begin position="393"/>
        <end position="414"/>
    </location>
</feature>
<protein>
    <submittedName>
        <fullName evidence="2">PepSY domain-containing protein</fullName>
    </submittedName>
</protein>
<sequence>MEKRSYNIFFDLHTVSGIVLSVLLFVIFFAGSFSFFRDEIINWERNDVVSVRKDLSLNVDSALLKLQKKYELKGREITFWRPYNEQRINLYLSASSDTTITQEGGFYYIDSKTYNTSDYTEAYSLGEFLYRLHFFAQIPYPAGYFLSGFAALFLVFVVLTGILVHWKKVFTNFFVFRPRAKLKTIWTDAHTALGTIGLPFQVVYAVTGAFFMINILLVIPNVALLYDGNQEKIYEDLEFEHPSFPFKGQSINGVTSINKYVSETKQRWDNFSVTEVSIANYRDAGMHVSVSGELSHATKFTGLGEVIYKVESDSIVDVKDPYAKTTYLDGVKNYLYRLHYGDYGGYALKITSFSLGLLSCFVVISGVLIWLTARVKKSVPEQKKRFYQTVTRIYLAICLTMFPVTAFSFVMVKLFPDYAGISPQTFIYAVYFLSWLVSSFWFIVAKSNNYIINKYCLITGAILSITVPLVSGLTTQQWFWKSLLNDNVDFVVVDLLWILVSLFSFYAFSRLRIPVETEELVTAVEIE</sequence>
<feature type="transmembrane region" description="Helical" evidence="1">
    <location>
        <begin position="426"/>
        <end position="444"/>
    </location>
</feature>
<organism evidence="2 3">
    <name type="scientific">Chryseosolibacter indicus</name>
    <dbReference type="NCBI Taxonomy" id="2782351"/>
    <lineage>
        <taxon>Bacteria</taxon>
        <taxon>Pseudomonadati</taxon>
        <taxon>Bacteroidota</taxon>
        <taxon>Cytophagia</taxon>
        <taxon>Cytophagales</taxon>
        <taxon>Chryseotaleaceae</taxon>
        <taxon>Chryseosolibacter</taxon>
    </lineage>
</organism>
<dbReference type="EMBL" id="JAHESD010000038">
    <property type="protein sequence ID" value="MBT1704753.1"/>
    <property type="molecule type" value="Genomic_DNA"/>
</dbReference>